<feature type="compositionally biased region" description="Acidic residues" evidence="1">
    <location>
        <begin position="111"/>
        <end position="134"/>
    </location>
</feature>
<accession>A0A3G5AH48</accession>
<dbReference type="EMBL" id="MK072442">
    <property type="protein sequence ID" value="AYV85193.1"/>
    <property type="molecule type" value="Genomic_DNA"/>
</dbReference>
<reference evidence="2" key="1">
    <citation type="submission" date="2018-10" db="EMBL/GenBank/DDBJ databases">
        <title>Hidden diversity of soil giant viruses.</title>
        <authorList>
            <person name="Schulz F."/>
            <person name="Alteio L."/>
            <person name="Goudeau D."/>
            <person name="Ryan E.M."/>
            <person name="Malmstrom R.R."/>
            <person name="Blanchard J."/>
            <person name="Woyke T."/>
        </authorList>
    </citation>
    <scope>NUCLEOTIDE SEQUENCE</scope>
    <source>
        <strain evidence="2">SAV1</strain>
    </source>
</reference>
<name>A0A3G5AH48_9VIRU</name>
<feature type="region of interest" description="Disordered" evidence="1">
    <location>
        <begin position="86"/>
        <end position="136"/>
    </location>
</feature>
<gene>
    <name evidence="2" type="ORF">Satyrvirus6_25</name>
</gene>
<organism evidence="2">
    <name type="scientific">Satyrvirus sp</name>
    <dbReference type="NCBI Taxonomy" id="2487771"/>
    <lineage>
        <taxon>Viruses</taxon>
        <taxon>Varidnaviria</taxon>
        <taxon>Bamfordvirae</taxon>
        <taxon>Nucleocytoviricota</taxon>
        <taxon>Megaviricetes</taxon>
        <taxon>Imitervirales</taxon>
        <taxon>Mimiviridae</taxon>
        <taxon>Megamimivirinae</taxon>
    </lineage>
</organism>
<evidence type="ECO:0000256" key="1">
    <source>
        <dbReference type="SAM" id="MobiDB-lite"/>
    </source>
</evidence>
<sequence>MSHLSERTMDKIASRQNFRCANKPGSNLSVLKDYKCPLWKDDKNGNFDRTGYKIYCEDPDDRKTFQALCPMCYKCKILCDPNRSDDSDEEYENETDDESISCDKSDNSDYGSDEELDEEFDEESDEESDDEIESNDIFVTQKSVEKDNTNINCNITINCNSEKLNDTNSDSEIKSNKYKKKYCNMTNKYLKECLDYVNDRNDKMEQKKIISKNILEKLFVNDKVNIKEYNLIVNRINETLNLDNLNVVLRCLIKSICFNKKISSRLINDSITKNNKINDFYNKIMTDMF</sequence>
<feature type="compositionally biased region" description="Acidic residues" evidence="1">
    <location>
        <begin position="86"/>
        <end position="100"/>
    </location>
</feature>
<evidence type="ECO:0000313" key="2">
    <source>
        <dbReference type="EMBL" id="AYV85193.1"/>
    </source>
</evidence>
<protein>
    <submittedName>
        <fullName evidence="2">Uncharacterized protein</fullName>
    </submittedName>
</protein>
<proteinExistence type="predicted"/>